<dbReference type="EMBL" id="CP095072">
    <property type="protein sequence ID" value="UOQ50677.1"/>
    <property type="molecule type" value="Genomic_DNA"/>
</dbReference>
<sequence length="111" mass="13314">MRSWEEHNNHIIIKTPEAFNFKVNLDYLQRDHNECMFEIENDRITRVIEISNVRTLVRIRANEKEDLDVEFLANTKPALFEDKESIVGYICEWFDLDNNIIRRNELCSKAI</sequence>
<gene>
    <name evidence="1" type="ORF">MUN88_10220</name>
</gene>
<evidence type="ECO:0000313" key="1">
    <source>
        <dbReference type="EMBL" id="UOQ50677.1"/>
    </source>
</evidence>
<accession>A0ABY4F1V8</accession>
<dbReference type="Gene3D" id="3.30.310.20">
    <property type="entry name" value="DNA-3-methyladenine glycosylase AlkA, N-terminal domain"/>
    <property type="match status" value="1"/>
</dbReference>
<dbReference type="Proteomes" id="UP000831782">
    <property type="component" value="Chromosome"/>
</dbReference>
<dbReference type="RefSeq" id="WP_244724710.1">
    <property type="nucleotide sequence ID" value="NZ_CP095072.1"/>
</dbReference>
<protein>
    <submittedName>
        <fullName evidence="1">Uncharacterized protein</fullName>
    </submittedName>
</protein>
<proteinExistence type="predicted"/>
<reference evidence="1 2" key="1">
    <citation type="submission" date="2022-04" db="EMBL/GenBank/DDBJ databases">
        <title>Gracilibacillus sp. isolated from saltern.</title>
        <authorList>
            <person name="Won M."/>
            <person name="Lee C.-M."/>
            <person name="Woen H.-Y."/>
            <person name="Kwon S.-W."/>
        </authorList>
    </citation>
    <scope>NUCLEOTIDE SEQUENCE [LARGE SCALE GENOMIC DNA]</scope>
    <source>
        <strain evidence="1 2">SSWR10-1</strain>
    </source>
</reference>
<keyword evidence="2" id="KW-1185">Reference proteome</keyword>
<dbReference type="InterPro" id="IPR037046">
    <property type="entry name" value="AlkA_N_sf"/>
</dbReference>
<evidence type="ECO:0000313" key="2">
    <source>
        <dbReference type="Proteomes" id="UP000831782"/>
    </source>
</evidence>
<name>A0ABY4F1V8_9BACI</name>
<organism evidence="1 2">
    <name type="scientific">Gracilibacillus caseinilyticus</name>
    <dbReference type="NCBI Taxonomy" id="2932256"/>
    <lineage>
        <taxon>Bacteria</taxon>
        <taxon>Bacillati</taxon>
        <taxon>Bacillota</taxon>
        <taxon>Bacilli</taxon>
        <taxon>Bacillales</taxon>
        <taxon>Bacillaceae</taxon>
        <taxon>Gracilibacillus</taxon>
    </lineage>
</organism>